<evidence type="ECO:0000256" key="3">
    <source>
        <dbReference type="ARBA" id="ARBA00022840"/>
    </source>
</evidence>
<organism evidence="6 7">
    <name type="scientific">Fusarium floridanum</name>
    <dbReference type="NCBI Taxonomy" id="1325733"/>
    <lineage>
        <taxon>Eukaryota</taxon>
        <taxon>Fungi</taxon>
        <taxon>Dikarya</taxon>
        <taxon>Ascomycota</taxon>
        <taxon>Pezizomycotina</taxon>
        <taxon>Sordariomycetes</taxon>
        <taxon>Hypocreomycetidae</taxon>
        <taxon>Hypocreales</taxon>
        <taxon>Nectriaceae</taxon>
        <taxon>Fusarium</taxon>
        <taxon>Fusarium solani species complex</taxon>
    </lineage>
</organism>
<evidence type="ECO:0000313" key="6">
    <source>
        <dbReference type="EMBL" id="RSL58673.1"/>
    </source>
</evidence>
<dbReference type="Gene3D" id="1.10.510.10">
    <property type="entry name" value="Transferase(Phosphotransferase) domain 1"/>
    <property type="match status" value="1"/>
</dbReference>
<dbReference type="InterPro" id="IPR001245">
    <property type="entry name" value="Ser-Thr/Tyr_kinase_cat_dom"/>
</dbReference>
<keyword evidence="2" id="KW-0547">Nucleotide-binding</keyword>
<evidence type="ECO:0000256" key="4">
    <source>
        <dbReference type="SAM" id="MobiDB-lite"/>
    </source>
</evidence>
<dbReference type="SUPFAM" id="SSF56112">
    <property type="entry name" value="Protein kinase-like (PK-like)"/>
    <property type="match status" value="1"/>
</dbReference>
<feature type="region of interest" description="Disordered" evidence="4">
    <location>
        <begin position="1"/>
        <end position="29"/>
    </location>
</feature>
<protein>
    <recommendedName>
        <fullName evidence="5">Protein kinase domain-containing protein</fullName>
    </recommendedName>
</protein>
<keyword evidence="3" id="KW-0067">ATP-binding</keyword>
<gene>
    <name evidence="6" type="ORF">CEP51_014046</name>
</gene>
<keyword evidence="7" id="KW-1185">Reference proteome</keyword>
<dbReference type="GO" id="GO:0005524">
    <property type="term" value="F:ATP binding"/>
    <property type="evidence" value="ECO:0007669"/>
    <property type="project" value="UniProtKB-KW"/>
</dbReference>
<dbReference type="InterPro" id="IPR011009">
    <property type="entry name" value="Kinase-like_dom_sf"/>
</dbReference>
<evidence type="ECO:0000259" key="5">
    <source>
        <dbReference type="PROSITE" id="PS50011"/>
    </source>
</evidence>
<dbReference type="PANTHER" id="PTHR45832:SF22">
    <property type="entry name" value="SERINE_THREONINE-PROTEIN KINASE SAMKA-RELATED"/>
    <property type="match status" value="1"/>
</dbReference>
<comment type="similarity">
    <text evidence="1">Belongs to the protein kinase superfamily. STE Ser/Thr protein kinase family. STE20 subfamily.</text>
</comment>
<feature type="domain" description="Protein kinase" evidence="5">
    <location>
        <begin position="60"/>
        <end position="295"/>
    </location>
</feature>
<name>A0A428Q094_9HYPO</name>
<dbReference type="InterPro" id="IPR000719">
    <property type="entry name" value="Prot_kinase_dom"/>
</dbReference>
<evidence type="ECO:0000256" key="2">
    <source>
        <dbReference type="ARBA" id="ARBA00022741"/>
    </source>
</evidence>
<evidence type="ECO:0000313" key="7">
    <source>
        <dbReference type="Proteomes" id="UP000287972"/>
    </source>
</evidence>
<dbReference type="EMBL" id="NKCL01000624">
    <property type="protein sequence ID" value="RSL58673.1"/>
    <property type="molecule type" value="Genomic_DNA"/>
</dbReference>
<accession>A0A428Q094</accession>
<dbReference type="AlphaFoldDB" id="A0A428Q094"/>
<dbReference type="Pfam" id="PF07714">
    <property type="entry name" value="PK_Tyr_Ser-Thr"/>
    <property type="match status" value="1"/>
</dbReference>
<dbReference type="InterPro" id="IPR051931">
    <property type="entry name" value="PAK3-like"/>
</dbReference>
<dbReference type="PROSITE" id="PS50011">
    <property type="entry name" value="PROTEIN_KINASE_DOM"/>
    <property type="match status" value="1"/>
</dbReference>
<sequence>MEQKEISHKPANRLRKKRPSDNTDRNPSQIETLRVVREFERGERATDCMLAKAASPWTTYEKIFTVNLGENETMMIAERRGISGDVVAIRLFALADASTKMEVIRSIQHPSFVTAHEIYQFKGKHYVVYEHMARSLQDVVGNPYLNDDRLAAITGQIVEGLHYLEKRRLHHGRLSSSQVLLHPNGNVKIYSQEHCVSPSSSKDIKDLGYIMMELMQGYVKESPHVGLDEPGRWSPNAVSFLSVTTSASSTDELLKHPFLCSWQKKKLRGLFFLVMTWSRLDYEYIGWQNEDEALL</sequence>
<dbReference type="Proteomes" id="UP000287972">
    <property type="component" value="Unassembled WGS sequence"/>
</dbReference>
<dbReference type="GO" id="GO:0004672">
    <property type="term" value="F:protein kinase activity"/>
    <property type="evidence" value="ECO:0007669"/>
    <property type="project" value="InterPro"/>
</dbReference>
<dbReference type="PANTHER" id="PTHR45832">
    <property type="entry name" value="SERINE/THREONINE-PROTEIN KINASE SAMKA-RELATED-RELATED"/>
    <property type="match status" value="1"/>
</dbReference>
<proteinExistence type="inferred from homology"/>
<comment type="caution">
    <text evidence="6">The sequence shown here is derived from an EMBL/GenBank/DDBJ whole genome shotgun (WGS) entry which is preliminary data.</text>
</comment>
<dbReference type="SMART" id="SM00220">
    <property type="entry name" value="S_TKc"/>
    <property type="match status" value="1"/>
</dbReference>
<evidence type="ECO:0000256" key="1">
    <source>
        <dbReference type="ARBA" id="ARBA00008874"/>
    </source>
</evidence>
<reference evidence="6 7" key="1">
    <citation type="submission" date="2017-06" db="EMBL/GenBank/DDBJ databases">
        <title>Comparative genomic analysis of Ambrosia Fusariam Clade fungi.</title>
        <authorList>
            <person name="Stajich J.E."/>
            <person name="Carrillo J."/>
            <person name="Kijimoto T."/>
            <person name="Eskalen A."/>
            <person name="O'Donnell K."/>
            <person name="Kasson M."/>
        </authorList>
    </citation>
    <scope>NUCLEOTIDE SEQUENCE [LARGE SCALE GENOMIC DNA]</scope>
    <source>
        <strain evidence="6 7">NRRL62606</strain>
    </source>
</reference>